<accession>A0A8J5IE02</accession>
<reference evidence="1" key="1">
    <citation type="submission" date="2021-01" db="EMBL/GenBank/DDBJ databases">
        <title>Phytophthora aleatoria, a newly-described species from Pinus radiata is distinct from Phytophthora cactorum isolates based on comparative genomics.</title>
        <authorList>
            <person name="Mcdougal R."/>
            <person name="Panda P."/>
            <person name="Williams N."/>
            <person name="Studholme D.J."/>
        </authorList>
    </citation>
    <scope>NUCLEOTIDE SEQUENCE</scope>
    <source>
        <strain evidence="1">NZFS 4037</strain>
    </source>
</reference>
<dbReference type="Proteomes" id="UP000709295">
    <property type="component" value="Unassembled WGS sequence"/>
</dbReference>
<evidence type="ECO:0000313" key="1">
    <source>
        <dbReference type="EMBL" id="KAG6947474.1"/>
    </source>
</evidence>
<keyword evidence="2" id="KW-1185">Reference proteome</keyword>
<comment type="caution">
    <text evidence="1">The sequence shown here is derived from an EMBL/GenBank/DDBJ whole genome shotgun (WGS) entry which is preliminary data.</text>
</comment>
<gene>
    <name evidence="1" type="ORF">JG688_00015534</name>
</gene>
<dbReference type="EMBL" id="JAENGY010001703">
    <property type="protein sequence ID" value="KAG6947474.1"/>
    <property type="molecule type" value="Genomic_DNA"/>
</dbReference>
<protein>
    <submittedName>
        <fullName evidence="1">Uncharacterized protein</fullName>
    </submittedName>
</protein>
<proteinExistence type="predicted"/>
<evidence type="ECO:0000313" key="2">
    <source>
        <dbReference type="Proteomes" id="UP000709295"/>
    </source>
</evidence>
<sequence>MTAGVDKGPYGSALKTQCKKCEKKISCTNMHTKICKSIKLSETRSDNRKRSWKKNRAKRVAFQSNQRATKVFEKLQGTIIADGYTKLNKC</sequence>
<name>A0A8J5IE02_9STRA</name>
<dbReference type="AlphaFoldDB" id="A0A8J5IE02"/>
<organism evidence="1 2">
    <name type="scientific">Phytophthora aleatoria</name>
    <dbReference type="NCBI Taxonomy" id="2496075"/>
    <lineage>
        <taxon>Eukaryota</taxon>
        <taxon>Sar</taxon>
        <taxon>Stramenopiles</taxon>
        <taxon>Oomycota</taxon>
        <taxon>Peronosporomycetes</taxon>
        <taxon>Peronosporales</taxon>
        <taxon>Peronosporaceae</taxon>
        <taxon>Phytophthora</taxon>
    </lineage>
</organism>